<dbReference type="AlphaFoldDB" id="A0A0P1FCI4"/>
<evidence type="ECO:0000256" key="3">
    <source>
        <dbReference type="ARBA" id="ARBA00022764"/>
    </source>
</evidence>
<dbReference type="InterPro" id="IPR038404">
    <property type="entry name" value="TRAP_DctP_sf"/>
</dbReference>
<dbReference type="PANTHER" id="PTHR33376">
    <property type="match status" value="1"/>
</dbReference>
<dbReference type="OrthoDB" id="7818209at2"/>
<reference evidence="5 6" key="1">
    <citation type="submission" date="2015-09" db="EMBL/GenBank/DDBJ databases">
        <authorList>
            <consortium name="Swine Surveillance"/>
        </authorList>
    </citation>
    <scope>NUCLEOTIDE SEQUENCE [LARGE SCALE GENOMIC DNA]</scope>
    <source>
        <strain evidence="5 6">CECT 4357</strain>
    </source>
</reference>
<sequence>MTKTLKPLAAAALACLTLQSPAQAANIEGPSVFWKISMYGNPRALTSGMEALAAKAAEETDGKFQIKIFYADQLGNSRENLDGLKLNAFEGAGICNFYHPGKNPAWMVFSLPFLPIGDPEVHKYTFKKMFEHPAIVADMARWNAMPYASGLLPQYEIMGKGPAPTEIDGWSGLRVRAGGGLGDAMEKLGAINQTLSASETLTAFQNGTVDAAAFPMTYAHVAFKINEEADWYTSNLAPGTSECGWVLNKTAFEALPAAYQDFLMDNRDLVLDTEQASYAAADEGNFKLFEETLDKITYTDEQIAEIRERAALPVWQEWVAANEGNFDAQEVLNDLLRYAEEAKTAK</sequence>
<dbReference type="PANTHER" id="PTHR33376:SF5">
    <property type="entry name" value="EXTRACYTOPLASMIC SOLUTE RECEPTOR PROTEIN"/>
    <property type="match status" value="1"/>
</dbReference>
<dbReference type="RefSeq" id="WP_058262847.1">
    <property type="nucleotide sequence ID" value="NZ_CP051181.1"/>
</dbReference>
<dbReference type="EMBL" id="CYSA01000019">
    <property type="protein sequence ID" value="CUH65875.1"/>
    <property type="molecule type" value="Genomic_DNA"/>
</dbReference>
<dbReference type="GO" id="GO:0055085">
    <property type="term" value="P:transmembrane transport"/>
    <property type="evidence" value="ECO:0007669"/>
    <property type="project" value="InterPro"/>
</dbReference>
<evidence type="ECO:0000313" key="6">
    <source>
        <dbReference type="Proteomes" id="UP000051587"/>
    </source>
</evidence>
<accession>A0A0P1FCI4</accession>
<dbReference type="Pfam" id="PF03480">
    <property type="entry name" value="DctP"/>
    <property type="match status" value="1"/>
</dbReference>
<dbReference type="Gene3D" id="3.40.190.170">
    <property type="entry name" value="Bacterial extracellular solute-binding protein, family 7"/>
    <property type="match status" value="1"/>
</dbReference>
<feature type="chain" id="PRO_5006062478" evidence="4">
    <location>
        <begin position="25"/>
        <end position="346"/>
    </location>
</feature>
<evidence type="ECO:0000313" key="5">
    <source>
        <dbReference type="EMBL" id="CUH65875.1"/>
    </source>
</evidence>
<comment type="subcellular location">
    <subcellularLocation>
        <location evidence="1">Periplasm</location>
    </subcellularLocation>
</comment>
<dbReference type="GO" id="GO:0042597">
    <property type="term" value="C:periplasmic space"/>
    <property type="evidence" value="ECO:0007669"/>
    <property type="project" value="UniProtKB-SubCell"/>
</dbReference>
<dbReference type="Proteomes" id="UP000051587">
    <property type="component" value="Unassembled WGS sequence"/>
</dbReference>
<evidence type="ECO:0000256" key="2">
    <source>
        <dbReference type="ARBA" id="ARBA00022729"/>
    </source>
</evidence>
<evidence type="ECO:0000256" key="1">
    <source>
        <dbReference type="ARBA" id="ARBA00004418"/>
    </source>
</evidence>
<feature type="signal peptide" evidence="4">
    <location>
        <begin position="1"/>
        <end position="24"/>
    </location>
</feature>
<organism evidence="5 6">
    <name type="scientific">Thalassovita gelatinovora</name>
    <name type="common">Thalassobius gelatinovorus</name>
    <dbReference type="NCBI Taxonomy" id="53501"/>
    <lineage>
        <taxon>Bacteria</taxon>
        <taxon>Pseudomonadati</taxon>
        <taxon>Pseudomonadota</taxon>
        <taxon>Alphaproteobacteria</taxon>
        <taxon>Rhodobacterales</taxon>
        <taxon>Roseobacteraceae</taxon>
        <taxon>Thalassovita</taxon>
    </lineage>
</organism>
<name>A0A0P1FCI4_THAGE</name>
<keyword evidence="5" id="KW-0675">Receptor</keyword>
<protein>
    <submittedName>
        <fullName evidence="5">TRAP transporter solute receptor, DctP family</fullName>
    </submittedName>
</protein>
<keyword evidence="6" id="KW-1185">Reference proteome</keyword>
<keyword evidence="2 4" id="KW-0732">Signal</keyword>
<dbReference type="InterPro" id="IPR018389">
    <property type="entry name" value="DctP_fam"/>
</dbReference>
<proteinExistence type="predicted"/>
<keyword evidence="3" id="KW-0574">Periplasm</keyword>
<gene>
    <name evidence="5" type="ORF">TG4357_02105</name>
</gene>
<dbReference type="STRING" id="53501.SAMN04488043_10855"/>
<evidence type="ECO:0000256" key="4">
    <source>
        <dbReference type="SAM" id="SignalP"/>
    </source>
</evidence>